<accession>A0A4Y2RCI7</accession>
<gene>
    <name evidence="1" type="ORF">AVEN_192489_1</name>
</gene>
<organism evidence="1 2">
    <name type="scientific">Araneus ventricosus</name>
    <name type="common">Orbweaver spider</name>
    <name type="synonym">Epeira ventricosa</name>
    <dbReference type="NCBI Taxonomy" id="182803"/>
    <lineage>
        <taxon>Eukaryota</taxon>
        <taxon>Metazoa</taxon>
        <taxon>Ecdysozoa</taxon>
        <taxon>Arthropoda</taxon>
        <taxon>Chelicerata</taxon>
        <taxon>Arachnida</taxon>
        <taxon>Araneae</taxon>
        <taxon>Araneomorphae</taxon>
        <taxon>Entelegynae</taxon>
        <taxon>Araneoidea</taxon>
        <taxon>Araneidae</taxon>
        <taxon>Araneus</taxon>
    </lineage>
</organism>
<dbReference type="EMBL" id="BGPR01016307">
    <property type="protein sequence ID" value="GBN72525.1"/>
    <property type="molecule type" value="Genomic_DNA"/>
</dbReference>
<sequence>MSSTLTYLQCMPGFTISRGHLSMGRRSSYSAALFVSLWILIPQRWIDRISISSTDYVTINMQFHNSRRCPLSQVALSILRPALLFAEFWIQHSPAVDGQGSVIYFDMLQCVQFHEKFRRCHLFNRWLLHANACVVSPLDAAFPSSVGGMMSSTDMCGVCGSQFPKVSS</sequence>
<comment type="caution">
    <text evidence="1">The sequence shown here is derived from an EMBL/GenBank/DDBJ whole genome shotgun (WGS) entry which is preliminary data.</text>
</comment>
<name>A0A4Y2RCI7_ARAVE</name>
<evidence type="ECO:0000313" key="2">
    <source>
        <dbReference type="Proteomes" id="UP000499080"/>
    </source>
</evidence>
<proteinExistence type="predicted"/>
<dbReference type="Proteomes" id="UP000499080">
    <property type="component" value="Unassembled WGS sequence"/>
</dbReference>
<reference evidence="1 2" key="1">
    <citation type="journal article" date="2019" name="Sci. Rep.">
        <title>Orb-weaving spider Araneus ventricosus genome elucidates the spidroin gene catalogue.</title>
        <authorList>
            <person name="Kono N."/>
            <person name="Nakamura H."/>
            <person name="Ohtoshi R."/>
            <person name="Moran D.A.P."/>
            <person name="Shinohara A."/>
            <person name="Yoshida Y."/>
            <person name="Fujiwara M."/>
            <person name="Mori M."/>
            <person name="Tomita M."/>
            <person name="Arakawa K."/>
        </authorList>
    </citation>
    <scope>NUCLEOTIDE SEQUENCE [LARGE SCALE GENOMIC DNA]</scope>
</reference>
<evidence type="ECO:0000313" key="1">
    <source>
        <dbReference type="EMBL" id="GBN72525.1"/>
    </source>
</evidence>
<keyword evidence="2" id="KW-1185">Reference proteome</keyword>
<dbReference type="AlphaFoldDB" id="A0A4Y2RCI7"/>
<protein>
    <submittedName>
        <fullName evidence="1">Uncharacterized protein</fullName>
    </submittedName>
</protein>